<reference evidence="1" key="2">
    <citation type="submission" date="2018-05" db="EMBL/GenBank/DDBJ databases">
        <title>OpunRS2 (Oryza punctata Reference Sequence Version 2).</title>
        <authorList>
            <person name="Zhang J."/>
            <person name="Kudrna D."/>
            <person name="Lee S."/>
            <person name="Talag J."/>
            <person name="Welchert J."/>
            <person name="Wing R.A."/>
        </authorList>
    </citation>
    <scope>NUCLEOTIDE SEQUENCE [LARGE SCALE GENOMIC DNA]</scope>
</reference>
<organism evidence="1">
    <name type="scientific">Oryza punctata</name>
    <name type="common">Red rice</name>
    <dbReference type="NCBI Taxonomy" id="4537"/>
    <lineage>
        <taxon>Eukaryota</taxon>
        <taxon>Viridiplantae</taxon>
        <taxon>Streptophyta</taxon>
        <taxon>Embryophyta</taxon>
        <taxon>Tracheophyta</taxon>
        <taxon>Spermatophyta</taxon>
        <taxon>Magnoliopsida</taxon>
        <taxon>Liliopsida</taxon>
        <taxon>Poales</taxon>
        <taxon>Poaceae</taxon>
        <taxon>BOP clade</taxon>
        <taxon>Oryzoideae</taxon>
        <taxon>Oryzeae</taxon>
        <taxon>Oryzinae</taxon>
        <taxon>Oryza</taxon>
    </lineage>
</organism>
<accession>A0A0E0K4K4</accession>
<protein>
    <submittedName>
        <fullName evidence="1">Uncharacterized protein</fullName>
    </submittedName>
</protein>
<reference evidence="1" key="1">
    <citation type="submission" date="2015-04" db="UniProtKB">
        <authorList>
            <consortium name="EnsemblPlants"/>
        </authorList>
    </citation>
    <scope>IDENTIFICATION</scope>
</reference>
<keyword evidence="2" id="KW-1185">Reference proteome</keyword>
<dbReference type="HOGENOM" id="CLU_2926693_0_0_1"/>
<dbReference type="AlphaFoldDB" id="A0A0E0K4K4"/>
<name>A0A0E0K4K4_ORYPU</name>
<dbReference type="Gramene" id="OPUNC02G28170.1">
    <property type="protein sequence ID" value="OPUNC02G28170.1"/>
    <property type="gene ID" value="OPUNC02G28170"/>
</dbReference>
<sequence length="61" mass="6712">MPPPPGLPDRSAPLFLGQPTHLRRPASPSLAPFEMNAYPQFMDPPPFTISVEPCLHMDDNA</sequence>
<dbReference type="Proteomes" id="UP000026962">
    <property type="component" value="Chromosome 2"/>
</dbReference>
<proteinExistence type="predicted"/>
<dbReference type="EnsemblPlants" id="OPUNC02G28170.1">
    <property type="protein sequence ID" value="OPUNC02G28170.1"/>
    <property type="gene ID" value="OPUNC02G28170"/>
</dbReference>
<evidence type="ECO:0000313" key="2">
    <source>
        <dbReference type="Proteomes" id="UP000026962"/>
    </source>
</evidence>
<evidence type="ECO:0000313" key="1">
    <source>
        <dbReference type="EnsemblPlants" id="OPUNC02G28170.1"/>
    </source>
</evidence>